<gene>
    <name evidence="1" type="ORF">JI435_143190</name>
</gene>
<name>A0A7U2F687_PHANO</name>
<evidence type="ECO:0000313" key="1">
    <source>
        <dbReference type="EMBL" id="QRC99401.1"/>
    </source>
</evidence>
<reference evidence="2" key="1">
    <citation type="journal article" date="2021" name="BMC Genomics">
        <title>Chromosome-level genome assembly and manually-curated proteome of model necrotroph Parastagonospora nodorum Sn15 reveals a genome-wide trove of candidate effector homologs, and redundancy of virulence-related functions within an accessory chromosome.</title>
        <authorList>
            <person name="Bertazzoni S."/>
            <person name="Jones D.A.B."/>
            <person name="Phan H.T."/>
            <person name="Tan K.-C."/>
            <person name="Hane J.K."/>
        </authorList>
    </citation>
    <scope>NUCLEOTIDE SEQUENCE [LARGE SCALE GENOMIC DNA]</scope>
    <source>
        <strain evidence="2">SN15 / ATCC MYA-4574 / FGSC 10173)</strain>
    </source>
</reference>
<dbReference type="Proteomes" id="UP000663193">
    <property type="component" value="Chromosome 9"/>
</dbReference>
<proteinExistence type="predicted"/>
<organism evidence="1 2">
    <name type="scientific">Phaeosphaeria nodorum (strain SN15 / ATCC MYA-4574 / FGSC 10173)</name>
    <name type="common">Glume blotch fungus</name>
    <name type="synonym">Parastagonospora nodorum</name>
    <dbReference type="NCBI Taxonomy" id="321614"/>
    <lineage>
        <taxon>Eukaryota</taxon>
        <taxon>Fungi</taxon>
        <taxon>Dikarya</taxon>
        <taxon>Ascomycota</taxon>
        <taxon>Pezizomycotina</taxon>
        <taxon>Dothideomycetes</taxon>
        <taxon>Pleosporomycetidae</taxon>
        <taxon>Pleosporales</taxon>
        <taxon>Pleosporineae</taxon>
        <taxon>Phaeosphaeriaceae</taxon>
        <taxon>Parastagonospora</taxon>
    </lineage>
</organism>
<dbReference type="AlphaFoldDB" id="A0A7U2F687"/>
<protein>
    <submittedName>
        <fullName evidence="1">Uncharacterized protein</fullName>
    </submittedName>
</protein>
<dbReference type="VEuPathDB" id="FungiDB:JI435_143190"/>
<dbReference type="EMBL" id="CP069031">
    <property type="protein sequence ID" value="QRC99401.1"/>
    <property type="molecule type" value="Genomic_DNA"/>
</dbReference>
<feature type="non-terminal residue" evidence="1">
    <location>
        <position position="1"/>
    </location>
</feature>
<keyword evidence="2" id="KW-1185">Reference proteome</keyword>
<sequence>QAARTFIDLMIGSTHRLWLTQQLSLQQTPQKCALHTLSRRERRRCPGTNMDPVGCHCGFASCEMDQPIDAEGGRALFSFVGWCDLKVYAKLWRVECHMVHMVSGRGYPGTGII</sequence>
<accession>A0A7U2F687</accession>
<evidence type="ECO:0000313" key="2">
    <source>
        <dbReference type="Proteomes" id="UP000663193"/>
    </source>
</evidence>